<keyword evidence="1" id="KW-0472">Membrane</keyword>
<name>A0A6C0DWC8_9ZZZZ</name>
<dbReference type="EMBL" id="MN739683">
    <property type="protein sequence ID" value="QHT20752.1"/>
    <property type="molecule type" value="Genomic_DNA"/>
</dbReference>
<proteinExistence type="predicted"/>
<evidence type="ECO:0000256" key="1">
    <source>
        <dbReference type="SAM" id="Phobius"/>
    </source>
</evidence>
<feature type="transmembrane region" description="Helical" evidence="1">
    <location>
        <begin position="12"/>
        <end position="29"/>
    </location>
</feature>
<accession>A0A6C0DWC8</accession>
<dbReference type="AlphaFoldDB" id="A0A6C0DWC8"/>
<keyword evidence="1" id="KW-1133">Transmembrane helix</keyword>
<evidence type="ECO:0000313" key="2">
    <source>
        <dbReference type="EMBL" id="QHT20752.1"/>
    </source>
</evidence>
<organism evidence="2">
    <name type="scientific">viral metagenome</name>
    <dbReference type="NCBI Taxonomy" id="1070528"/>
    <lineage>
        <taxon>unclassified sequences</taxon>
        <taxon>metagenomes</taxon>
        <taxon>organismal metagenomes</taxon>
    </lineage>
</organism>
<sequence length="118" mass="12796">MLYKIIKNHSYKLVIYALIIFLLLILYLGNHNLIEGNTCNNSEESLANSTLLDIINCNYETISDTVFTDISSTSICSNNLEDTINNVNNAGGLGSQAGDLYNSTGQLLSNAANADGRC</sequence>
<protein>
    <submittedName>
        <fullName evidence="2">Uncharacterized protein</fullName>
    </submittedName>
</protein>
<reference evidence="2" key="1">
    <citation type="journal article" date="2020" name="Nature">
        <title>Giant virus diversity and host interactions through global metagenomics.</title>
        <authorList>
            <person name="Schulz F."/>
            <person name="Roux S."/>
            <person name="Paez-Espino D."/>
            <person name="Jungbluth S."/>
            <person name="Walsh D.A."/>
            <person name="Denef V.J."/>
            <person name="McMahon K.D."/>
            <person name="Konstantinidis K.T."/>
            <person name="Eloe-Fadrosh E.A."/>
            <person name="Kyrpides N.C."/>
            <person name="Woyke T."/>
        </authorList>
    </citation>
    <scope>NUCLEOTIDE SEQUENCE</scope>
    <source>
        <strain evidence="2">GVMAG-M-3300023174-75</strain>
    </source>
</reference>
<keyword evidence="1" id="KW-0812">Transmembrane</keyword>